<evidence type="ECO:0000313" key="2">
    <source>
        <dbReference type="Proteomes" id="UP000197535"/>
    </source>
</evidence>
<name>A0A254TG29_9BURK</name>
<evidence type="ECO:0008006" key="3">
    <source>
        <dbReference type="Google" id="ProtNLM"/>
    </source>
</evidence>
<dbReference type="EMBL" id="LSTO01000002">
    <property type="protein sequence ID" value="OWW18628.1"/>
    <property type="molecule type" value="Genomic_DNA"/>
</dbReference>
<comment type="caution">
    <text evidence="1">The sequence shown here is derived from an EMBL/GenBank/DDBJ whole genome shotgun (WGS) entry which is preliminary data.</text>
</comment>
<keyword evidence="2" id="KW-1185">Reference proteome</keyword>
<organism evidence="1 2">
    <name type="scientific">Noviherbaspirillum denitrificans</name>
    <dbReference type="NCBI Taxonomy" id="1968433"/>
    <lineage>
        <taxon>Bacteria</taxon>
        <taxon>Pseudomonadati</taxon>
        <taxon>Pseudomonadota</taxon>
        <taxon>Betaproteobacteria</taxon>
        <taxon>Burkholderiales</taxon>
        <taxon>Oxalobacteraceae</taxon>
        <taxon>Noviherbaspirillum</taxon>
    </lineage>
</organism>
<dbReference type="RefSeq" id="WP_088710035.1">
    <property type="nucleotide sequence ID" value="NZ_LSTO01000002.1"/>
</dbReference>
<dbReference type="SUPFAM" id="SSF81301">
    <property type="entry name" value="Nucleotidyltransferase"/>
    <property type="match status" value="1"/>
</dbReference>
<dbReference type="AlphaFoldDB" id="A0A254TG29"/>
<proteinExistence type="predicted"/>
<dbReference type="Pfam" id="PF14907">
    <property type="entry name" value="NTP_transf_5"/>
    <property type="match status" value="1"/>
</dbReference>
<dbReference type="Gene3D" id="3.30.460.40">
    <property type="match status" value="1"/>
</dbReference>
<dbReference type="InterPro" id="IPR043519">
    <property type="entry name" value="NT_sf"/>
</dbReference>
<gene>
    <name evidence="1" type="ORF">AYR66_03300</name>
</gene>
<protein>
    <recommendedName>
        <fullName evidence="3">Nucleotidyltransferase</fullName>
    </recommendedName>
</protein>
<sequence length="274" mass="31333">MDAAISILRTAENPEPEVEAFYREVLDLLNESGVPFLVGGAYAFNRYTGITRHTRDLDIFIRRTDFEPISEALRREGHEAVLTFPHWLGKIHLDDVYIDLIFSSGNGVAEVDDIWFEHAVDANVHGVNVKICPAEEMIWSKAFIMERERFDGADIIHLIHARGERLDWQRLLHRFGPHWRVLLSHLVLFGFAYPAARHRVPAAVMDELTERLRMETSSASPEHSICLGTLLSREQYLKDIEQEGLQDGRVTPLGNMTPEDTAIWTQAIEANKKH</sequence>
<dbReference type="InterPro" id="IPR039498">
    <property type="entry name" value="NTP_transf_5"/>
</dbReference>
<evidence type="ECO:0000313" key="1">
    <source>
        <dbReference type="EMBL" id="OWW18628.1"/>
    </source>
</evidence>
<accession>A0A254TG29</accession>
<dbReference type="OrthoDB" id="9782533at2"/>
<dbReference type="Proteomes" id="UP000197535">
    <property type="component" value="Unassembled WGS sequence"/>
</dbReference>
<reference evidence="1 2" key="1">
    <citation type="submission" date="2016-02" db="EMBL/GenBank/DDBJ databases">
        <authorList>
            <person name="Wen L."/>
            <person name="He K."/>
            <person name="Yang H."/>
        </authorList>
    </citation>
    <scope>NUCLEOTIDE SEQUENCE [LARGE SCALE GENOMIC DNA]</scope>
    <source>
        <strain evidence="1 2">TSA40</strain>
    </source>
</reference>